<sequence>MQRKPFTPRPHPRSPPDKTHPLRLRQTLALRTPPFRSAISKMRSSTRMTGTLTGAMLALAVNAEPVLRRNGTATLAGPSLTHWPAEAAASLDAMIAENANQSNYAVFDMDNTSYRFDLEESLIPWLDNKGVLTRESLDPSLRPIPFRDNATHAESLYSYYLRLCDMDELLCYPWAAQVFAGFTLRELKGHVDELMAYNGTVPVTYYEDDEVVSTEVTPPRVFRGQTELYNRLMANGIDVYVISAASEELVRMVASDPRYGYNVPAENVIGVTTFLRNTTTGDLVTARRQIEEGEYDPEANLDLVYTPYLFTPATWMAGKFAAILTYIDNWRMPVLAGGDTPNSDGPMQFHGVDVSKGGIHLWVNRSSSAWEEISEMIEDFAGQQADLGLEVTADKNWVVVLPEDIL</sequence>
<evidence type="ECO:0000313" key="2">
    <source>
        <dbReference type="EMBL" id="KAL2278376.1"/>
    </source>
</evidence>
<name>A0ABR4E7F4_9PEZI</name>
<dbReference type="PANTHER" id="PTHR43344">
    <property type="entry name" value="PHOSPHOSERINE PHOSPHATASE"/>
    <property type="match status" value="1"/>
</dbReference>
<reference evidence="2 3" key="1">
    <citation type="submission" date="2024-03" db="EMBL/GenBank/DDBJ databases">
        <title>A high-quality draft genome sequence of Diaporthe vaccinii, a causative agent of upright dieback and viscid rot disease in cranberry plants.</title>
        <authorList>
            <person name="Sarrasin M."/>
            <person name="Lang B.F."/>
            <person name="Burger G."/>
        </authorList>
    </citation>
    <scope>NUCLEOTIDE SEQUENCE [LARGE SCALE GENOMIC DNA]</scope>
    <source>
        <strain evidence="2 3">IS7</strain>
    </source>
</reference>
<dbReference type="SUPFAM" id="SSF56784">
    <property type="entry name" value="HAD-like"/>
    <property type="match status" value="1"/>
</dbReference>
<comment type="caution">
    <text evidence="2">The sequence shown here is derived from an EMBL/GenBank/DDBJ whole genome shotgun (WGS) entry which is preliminary data.</text>
</comment>
<protein>
    <recommendedName>
        <fullName evidence="4">Phosphorylcholine phosphatase</fullName>
    </recommendedName>
</protein>
<gene>
    <name evidence="2" type="ORF">FJTKL_14478</name>
</gene>
<organism evidence="2 3">
    <name type="scientific">Diaporthe vaccinii</name>
    <dbReference type="NCBI Taxonomy" id="105482"/>
    <lineage>
        <taxon>Eukaryota</taxon>
        <taxon>Fungi</taxon>
        <taxon>Dikarya</taxon>
        <taxon>Ascomycota</taxon>
        <taxon>Pezizomycotina</taxon>
        <taxon>Sordariomycetes</taxon>
        <taxon>Sordariomycetidae</taxon>
        <taxon>Diaporthales</taxon>
        <taxon>Diaporthaceae</taxon>
        <taxon>Diaporthe</taxon>
        <taxon>Diaporthe eres species complex</taxon>
    </lineage>
</organism>
<evidence type="ECO:0008006" key="4">
    <source>
        <dbReference type="Google" id="ProtNLM"/>
    </source>
</evidence>
<dbReference type="Gene3D" id="1.20.1440.310">
    <property type="match status" value="1"/>
</dbReference>
<proteinExistence type="predicted"/>
<evidence type="ECO:0000313" key="3">
    <source>
        <dbReference type="Proteomes" id="UP001600888"/>
    </source>
</evidence>
<dbReference type="Proteomes" id="UP001600888">
    <property type="component" value="Unassembled WGS sequence"/>
</dbReference>
<dbReference type="InterPro" id="IPR023214">
    <property type="entry name" value="HAD_sf"/>
</dbReference>
<dbReference type="InterPro" id="IPR036412">
    <property type="entry name" value="HAD-like_sf"/>
</dbReference>
<feature type="region of interest" description="Disordered" evidence="1">
    <location>
        <begin position="1"/>
        <end position="20"/>
    </location>
</feature>
<dbReference type="InterPro" id="IPR050582">
    <property type="entry name" value="HAD-like_SerB"/>
</dbReference>
<keyword evidence="3" id="KW-1185">Reference proteome</keyword>
<dbReference type="Gene3D" id="3.40.50.1000">
    <property type="entry name" value="HAD superfamily/HAD-like"/>
    <property type="match status" value="1"/>
</dbReference>
<accession>A0ABR4E7F4</accession>
<evidence type="ECO:0000256" key="1">
    <source>
        <dbReference type="SAM" id="MobiDB-lite"/>
    </source>
</evidence>
<dbReference type="EMBL" id="JBAWTH010000087">
    <property type="protein sequence ID" value="KAL2278376.1"/>
    <property type="molecule type" value="Genomic_DNA"/>
</dbReference>